<dbReference type="KEGG" id="mis:MICPUN_63717"/>
<reference evidence="7 8" key="1">
    <citation type="journal article" date="2009" name="Science">
        <title>Green evolution and dynamic adaptations revealed by genomes of the marine picoeukaryotes Micromonas.</title>
        <authorList>
            <person name="Worden A.Z."/>
            <person name="Lee J.H."/>
            <person name="Mock T."/>
            <person name="Rouze P."/>
            <person name="Simmons M.P."/>
            <person name="Aerts A.L."/>
            <person name="Allen A.E."/>
            <person name="Cuvelier M.L."/>
            <person name="Derelle E."/>
            <person name="Everett M.V."/>
            <person name="Foulon E."/>
            <person name="Grimwood J."/>
            <person name="Gundlach H."/>
            <person name="Henrissat B."/>
            <person name="Napoli C."/>
            <person name="McDonald S.M."/>
            <person name="Parker M.S."/>
            <person name="Rombauts S."/>
            <person name="Salamov A."/>
            <person name="Von Dassow P."/>
            <person name="Badger J.H."/>
            <person name="Coutinho P.M."/>
            <person name="Demir E."/>
            <person name="Dubchak I."/>
            <person name="Gentemann C."/>
            <person name="Eikrem W."/>
            <person name="Gready J.E."/>
            <person name="John U."/>
            <person name="Lanier W."/>
            <person name="Lindquist E.A."/>
            <person name="Lucas S."/>
            <person name="Mayer K.F."/>
            <person name="Moreau H."/>
            <person name="Not F."/>
            <person name="Otillar R."/>
            <person name="Panaud O."/>
            <person name="Pangilinan J."/>
            <person name="Paulsen I."/>
            <person name="Piegu B."/>
            <person name="Poliakov A."/>
            <person name="Robbens S."/>
            <person name="Schmutz J."/>
            <person name="Toulza E."/>
            <person name="Wyss T."/>
            <person name="Zelensky A."/>
            <person name="Zhou K."/>
            <person name="Armbrust E.V."/>
            <person name="Bhattacharya D."/>
            <person name="Goodenough U.W."/>
            <person name="Van de Peer Y."/>
            <person name="Grigoriev I.V."/>
        </authorList>
    </citation>
    <scope>NUCLEOTIDE SEQUENCE [LARGE SCALE GENOMIC DNA]</scope>
    <source>
        <strain evidence="8">RCC299 / NOUM17</strain>
    </source>
</reference>
<sequence>MSLGEGGAASVGMRRLAQRAVIAVARHGRGARPDRPVAPSRGVWHERHLRSRRAATTSALASDDDAPSIPSLRAPFAPAGDQPTAISECVKHLRDDNARFACLRGATGTGKTFVVANVIDTIARDKPTLVVVPNKTLAAQVARELRAYLRDTHRVELFVSHFSLYVPESFSRGRYVEKRSAIDPNLDALRHRATRALVESDNVVVVASVSCLYGMGMPADYVDARLVLEPNASHGHGGRDALGARLTEGLLYEPAGAGAGGESPAPHDDVVADRVMRGQWAWGPVGIRGSELRRLVVWPPYEDSPLQFDLDKEGRLVGFLRTPQGTNRDGAKRSAYVLEDVCNPNPLPPPPQRVTLWPRQHHITPPERLKLATAAIGRELRERCAELRANGHGMEAERLEQRTNADVALLNELGWCPGAEHYSRHLGGRAEGEPPVTLLDYLNFNTSDPPTRPPGAGAGAGADARARHRGWLLVADESHVMLPQLRAMHGGDRSRKLGLVAGGYRLPSALDNRPLTFEEFWERVPQALLVSATPGNVENEWCQSRMVDMVVRPSGVVDPPIKIFPRANQLPQLAAAVRERAARGEASLVCALTKADCEDLAGYLNEIGGCRADWLHSELTAPQRAEKLQALQAGEIDVLVGAQLLREGLDVPQVSLVAVLDAGVPGFMRSARSLMQMHGRAARNARGECHLFADAPFTDAINDAVAEVSRRREKQRDFNERNGIVPVNASAGSSSSSLSLFQVMAEEIAEERAQIEVASTRSANARVAAGTRFNSPGGDSPGGDSPGGDAPGSSSGFAPSEEEVQAALKAWRMKRNGVADAAAAALKARADADAAREARAETAAALAGPGGTWATLGNTFTPRQFTDALFDPANAPTPTTPSPPGFEPATSGSSAEDVLGSFGVDASHLPSLRRKLADLPAKTGVYRWLAGDGTVLYIGKAKSLRDRTRGYLAPGLLRRSPRHRRLAGLARSVDTVLTPGGEADALALEARLIAGTKPPLNVLLKEAPKPDAALVVGLMDPVGDDVLPRFFMTDAGGDRGRGGAFLGGGAKRVGGGSGNASDDADAGARSGRTRLGYDGIGGRVSPGVVAAAEASSSSSPGAVRTWLRPTKADARRTLGDLERAFGLRSLAFRARHGDAEAAVRLREAARMAAAALDGGDAAEEAAVELERRGRFAAAASLRSAAAPGAAALGALSSLLAEEAGAAGMAVDVVAAAAEGTHCRVQVVQIRDGTIAGMLTAAVELPNDRTGVVGAVGDDDEGIVVAEWLGGDRSEEEEEEEEEDDDEAGALEVALGEAAQRAMEAFYGDGGGARGDPPDAVLVPHALPDAPGLERIIARASGTSDAKGRRRRATRTTRTLRHGSDLPTGLPAALALLAKANAAEAARRAAREAAASAAVADIVGVPGHPIRSIEGVDVSHLAGSATAASVVKFTDGAADPAGHTRYDLDVVNARAPDGTLVGTPGDDPGAIYAAVARRCAGKRGVVDLPDLLLIDGGVAQLAAAARALADAGVVVVNARAPDGTLVDRSSEEASLGPARRVALASLAKGRLSGEEAVYVPMFFSTAATLDDETDTFGVAPFARGAHKAWCSSAAKGKDARGGPGLELLRAVRDESHAAALGAHRRRRRSDLFREMNASVPGPGASSDGLGSWQGAGPPGDSSDEEEREMSAVG</sequence>
<feature type="domain" description="UvrC family homology region profile" evidence="5">
    <location>
        <begin position="1294"/>
        <end position="1507"/>
    </location>
</feature>
<dbReference type="SMART" id="SM00487">
    <property type="entry name" value="DEXDc"/>
    <property type="match status" value="1"/>
</dbReference>
<dbReference type="InterPro" id="IPR000305">
    <property type="entry name" value="GIY-YIG_endonuc"/>
</dbReference>
<dbReference type="OrthoDB" id="16911at2759"/>
<dbReference type="GO" id="GO:0009380">
    <property type="term" value="C:excinuclease repair complex"/>
    <property type="evidence" value="ECO:0007669"/>
    <property type="project" value="InterPro"/>
</dbReference>
<evidence type="ECO:0000256" key="3">
    <source>
        <dbReference type="SAM" id="MobiDB-lite"/>
    </source>
</evidence>
<evidence type="ECO:0000259" key="6">
    <source>
        <dbReference type="PROSITE" id="PS51194"/>
    </source>
</evidence>
<dbReference type="InterPro" id="IPR035901">
    <property type="entry name" value="GIY-YIG_endonuc_sf"/>
</dbReference>
<dbReference type="EMBL" id="CP001331">
    <property type="protein sequence ID" value="ACO66816.1"/>
    <property type="molecule type" value="Genomic_DNA"/>
</dbReference>
<feature type="compositionally biased region" description="Basic residues" evidence="3">
    <location>
        <begin position="1347"/>
        <end position="1360"/>
    </location>
</feature>
<dbReference type="InterPro" id="IPR047296">
    <property type="entry name" value="GIY-YIG_UvrC_Cho"/>
</dbReference>
<name>C1EFA4_MICCC</name>
<dbReference type="GO" id="GO:0005524">
    <property type="term" value="F:ATP binding"/>
    <property type="evidence" value="ECO:0007669"/>
    <property type="project" value="InterPro"/>
</dbReference>
<evidence type="ECO:0000256" key="2">
    <source>
        <dbReference type="ARBA" id="ARBA00022881"/>
    </source>
</evidence>
<feature type="compositionally biased region" description="Gly residues" evidence="3">
    <location>
        <begin position="779"/>
        <end position="790"/>
    </location>
</feature>
<dbReference type="InterPro" id="IPR001650">
    <property type="entry name" value="Helicase_C-like"/>
</dbReference>
<dbReference type="PROSITE" id="PS51194">
    <property type="entry name" value="HELICASE_CTER"/>
    <property type="match status" value="1"/>
</dbReference>
<dbReference type="SMART" id="SM00465">
    <property type="entry name" value="GIYc"/>
    <property type="match status" value="1"/>
</dbReference>
<feature type="region of interest" description="Disordered" evidence="3">
    <location>
        <begin position="1630"/>
        <end position="1672"/>
    </location>
</feature>
<evidence type="ECO:0000256" key="1">
    <source>
        <dbReference type="ARBA" id="ARBA00022769"/>
    </source>
</evidence>
<proteinExistence type="predicted"/>
<keyword evidence="2" id="KW-0267">Excision nuclease</keyword>
<dbReference type="Pfam" id="PF00271">
    <property type="entry name" value="Helicase_C"/>
    <property type="match status" value="1"/>
</dbReference>
<keyword evidence="2" id="KW-0234">DNA repair</keyword>
<evidence type="ECO:0000259" key="4">
    <source>
        <dbReference type="PROSITE" id="PS50164"/>
    </source>
</evidence>
<keyword evidence="1" id="KW-0228">DNA excision</keyword>
<keyword evidence="2" id="KW-0227">DNA damage</keyword>
<dbReference type="InterPro" id="IPR024759">
    <property type="entry name" value="UvrB_YAD/RRR_dom"/>
</dbReference>
<dbReference type="Gene3D" id="3.40.1440.10">
    <property type="entry name" value="GIY-YIG endonuclease"/>
    <property type="match status" value="1"/>
</dbReference>
<gene>
    <name evidence="7" type="primary">UVRBC</name>
    <name evidence="7" type="ORF">MICPUN_63717</name>
</gene>
<dbReference type="InterPro" id="IPR027417">
    <property type="entry name" value="P-loop_NTPase"/>
</dbReference>
<dbReference type="Gene3D" id="3.30.420.340">
    <property type="entry name" value="UvrC, RNAse H endonuclease domain"/>
    <property type="match status" value="1"/>
</dbReference>
<feature type="domain" description="GIY-YIG" evidence="4">
    <location>
        <begin position="921"/>
        <end position="1002"/>
    </location>
</feature>
<dbReference type="RefSeq" id="XP_002505558.1">
    <property type="nucleotide sequence ID" value="XM_002505512.1"/>
</dbReference>
<feature type="region of interest" description="Disordered" evidence="3">
    <location>
        <begin position="712"/>
        <end position="734"/>
    </location>
</feature>
<dbReference type="GO" id="GO:0009381">
    <property type="term" value="F:excinuclease ABC activity"/>
    <property type="evidence" value="ECO:0007669"/>
    <property type="project" value="InterPro"/>
</dbReference>
<accession>C1EFA4</accession>
<feature type="region of interest" description="Disordered" evidence="3">
    <location>
        <begin position="1341"/>
        <end position="1364"/>
    </location>
</feature>
<dbReference type="InterPro" id="IPR006935">
    <property type="entry name" value="Helicase/UvrB_N"/>
</dbReference>
<dbReference type="OMA" id="TKADCED"/>
<dbReference type="SUPFAM" id="SSF82771">
    <property type="entry name" value="GIY-YIG endonuclease"/>
    <property type="match status" value="1"/>
</dbReference>
<evidence type="ECO:0000313" key="8">
    <source>
        <dbReference type="Proteomes" id="UP000002009"/>
    </source>
</evidence>
<dbReference type="GO" id="GO:0006289">
    <property type="term" value="P:nucleotide-excision repair"/>
    <property type="evidence" value="ECO:0007669"/>
    <property type="project" value="InterPro"/>
</dbReference>
<dbReference type="PROSITE" id="PS50164">
    <property type="entry name" value="GIY_YIG"/>
    <property type="match status" value="1"/>
</dbReference>
<protein>
    <submittedName>
        <fullName evidence="7">Exinuclease ABC subunits B and C-containing protein</fullName>
    </submittedName>
</protein>
<dbReference type="InterPro" id="IPR004807">
    <property type="entry name" value="UvrB"/>
</dbReference>
<dbReference type="GO" id="GO:0003677">
    <property type="term" value="F:DNA binding"/>
    <property type="evidence" value="ECO:0007669"/>
    <property type="project" value="InterPro"/>
</dbReference>
<evidence type="ECO:0000313" key="7">
    <source>
        <dbReference type="EMBL" id="ACO66816.1"/>
    </source>
</evidence>
<dbReference type="Pfam" id="PF04851">
    <property type="entry name" value="ResIII"/>
    <property type="match status" value="1"/>
</dbReference>
<dbReference type="Pfam" id="PF12344">
    <property type="entry name" value="UvrB"/>
    <property type="match status" value="1"/>
</dbReference>
<dbReference type="InterPro" id="IPR038476">
    <property type="entry name" value="UvrC_RNase_H_dom_sf"/>
</dbReference>
<dbReference type="InParanoid" id="C1EFA4"/>
<dbReference type="Gene3D" id="3.40.50.300">
    <property type="entry name" value="P-loop containing nucleotide triphosphate hydrolases"/>
    <property type="match status" value="3"/>
</dbReference>
<feature type="domain" description="Helicase C-terminal" evidence="6">
    <location>
        <begin position="569"/>
        <end position="724"/>
    </location>
</feature>
<organism evidence="7 8">
    <name type="scientific">Micromonas commoda (strain RCC299 / NOUM17 / CCMP2709)</name>
    <name type="common">Picoplanktonic green alga</name>
    <dbReference type="NCBI Taxonomy" id="296587"/>
    <lineage>
        <taxon>Eukaryota</taxon>
        <taxon>Viridiplantae</taxon>
        <taxon>Chlorophyta</taxon>
        <taxon>Mamiellophyceae</taxon>
        <taxon>Mamiellales</taxon>
        <taxon>Mamiellaceae</taxon>
        <taxon>Micromonas</taxon>
    </lineage>
</organism>
<feature type="region of interest" description="Disordered" evidence="3">
    <location>
        <begin position="768"/>
        <end position="803"/>
    </location>
</feature>
<dbReference type="SUPFAM" id="SSF52540">
    <property type="entry name" value="P-loop containing nucleoside triphosphate hydrolases"/>
    <property type="match status" value="3"/>
</dbReference>
<dbReference type="PANTHER" id="PTHR24029">
    <property type="entry name" value="UVRABC SYSTEM PROTEIN B"/>
    <property type="match status" value="1"/>
</dbReference>
<dbReference type="InterPro" id="IPR001162">
    <property type="entry name" value="UvrC_RNase_H_dom"/>
</dbReference>
<dbReference type="InterPro" id="IPR014001">
    <property type="entry name" value="Helicase_ATP-bd"/>
</dbReference>
<dbReference type="eggNOG" id="ENOG502QQZA">
    <property type="taxonomic scope" value="Eukaryota"/>
</dbReference>
<dbReference type="Pfam" id="PF08459">
    <property type="entry name" value="UvrC_RNaseH_dom"/>
    <property type="match status" value="1"/>
</dbReference>
<dbReference type="Proteomes" id="UP000002009">
    <property type="component" value="Chromosome 13"/>
</dbReference>
<dbReference type="PANTHER" id="PTHR24029:SF0">
    <property type="entry name" value="UVRABC SYSTEM PROTEIN B"/>
    <property type="match status" value="1"/>
</dbReference>
<dbReference type="GeneID" id="8248728"/>
<feature type="region of interest" description="Disordered" evidence="3">
    <location>
        <begin position="872"/>
        <end position="894"/>
    </location>
</feature>
<evidence type="ECO:0000259" key="5">
    <source>
        <dbReference type="PROSITE" id="PS50165"/>
    </source>
</evidence>
<dbReference type="PROSITE" id="PS50165">
    <property type="entry name" value="UVRC"/>
    <property type="match status" value="1"/>
</dbReference>
<dbReference type="SMART" id="SM00490">
    <property type="entry name" value="HELICc"/>
    <property type="match status" value="1"/>
</dbReference>
<keyword evidence="8" id="KW-1185">Reference proteome</keyword>
<dbReference type="GO" id="GO:0016887">
    <property type="term" value="F:ATP hydrolysis activity"/>
    <property type="evidence" value="ECO:0007669"/>
    <property type="project" value="InterPro"/>
</dbReference>
<dbReference type="CDD" id="cd10434">
    <property type="entry name" value="GIY-YIG_UvrC_Cho"/>
    <property type="match status" value="1"/>
</dbReference>